<name>E8JZF8_9STRE</name>
<organism evidence="1 2">
    <name type="scientific">Streptococcus infantis ATCC 700779</name>
    <dbReference type="NCBI Taxonomy" id="889204"/>
    <lineage>
        <taxon>Bacteria</taxon>
        <taxon>Bacillati</taxon>
        <taxon>Bacillota</taxon>
        <taxon>Bacilli</taxon>
        <taxon>Lactobacillales</taxon>
        <taxon>Streptococcaceae</taxon>
        <taxon>Streptococcus</taxon>
    </lineage>
</organism>
<dbReference type="AlphaFoldDB" id="E8JZF8"/>
<gene>
    <name evidence="1" type="ORF">HMPREF9423_0621</name>
</gene>
<accession>E8JZF8</accession>
<comment type="caution">
    <text evidence="1">The sequence shown here is derived from an EMBL/GenBank/DDBJ whole genome shotgun (WGS) entry which is preliminary data.</text>
</comment>
<dbReference type="Proteomes" id="UP000002815">
    <property type="component" value="Unassembled WGS sequence"/>
</dbReference>
<evidence type="ECO:0000313" key="1">
    <source>
        <dbReference type="EMBL" id="EFX36977.1"/>
    </source>
</evidence>
<dbReference type="HOGENOM" id="CLU_3066703_0_0_9"/>
<reference evidence="1 2" key="1">
    <citation type="submission" date="2010-12" db="EMBL/GenBank/DDBJ databases">
        <authorList>
            <person name="Muzny D."/>
            <person name="Qin X."/>
            <person name="Deng J."/>
            <person name="Jiang H."/>
            <person name="Liu Y."/>
            <person name="Qu J."/>
            <person name="Song X.-Z."/>
            <person name="Zhang L."/>
            <person name="Thornton R."/>
            <person name="Coyle M."/>
            <person name="Francisco L."/>
            <person name="Jackson L."/>
            <person name="Javaid M."/>
            <person name="Korchina V."/>
            <person name="Kovar C."/>
            <person name="Mata R."/>
            <person name="Mathew T."/>
            <person name="Ngo R."/>
            <person name="Nguyen L."/>
            <person name="Nguyen N."/>
            <person name="Okwuonu G."/>
            <person name="Ongeri F."/>
            <person name="Pham C."/>
            <person name="Simmons D."/>
            <person name="Wilczek-Boney K."/>
            <person name="Hale W."/>
            <person name="Jakkamsetti A."/>
            <person name="Pham P."/>
            <person name="Ruth R."/>
            <person name="San Lucas F."/>
            <person name="Warren J."/>
            <person name="Zhang J."/>
            <person name="Zhao Z."/>
            <person name="Zhou C."/>
            <person name="Zhu D."/>
            <person name="Lee S."/>
            <person name="Bess C."/>
            <person name="Blankenburg K."/>
            <person name="Forbes L."/>
            <person name="Fu Q."/>
            <person name="Gubbala S."/>
            <person name="Hirani K."/>
            <person name="Jayaseelan J.C."/>
            <person name="Lara F."/>
            <person name="Munidasa M."/>
            <person name="Palculict T."/>
            <person name="Patil S."/>
            <person name="Pu L.-L."/>
            <person name="Saada N."/>
            <person name="Tang L."/>
            <person name="Weissenberger G."/>
            <person name="Zhu Y."/>
            <person name="Hemphill L."/>
            <person name="Shang Y."/>
            <person name="Youmans B."/>
            <person name="Ayvaz T."/>
            <person name="Ross M."/>
            <person name="Santibanez J."/>
            <person name="Aqrawi P."/>
            <person name="Gross S."/>
            <person name="Joshi V."/>
            <person name="Fowler G."/>
            <person name="Nazareth L."/>
            <person name="Reid J."/>
            <person name="Worley K."/>
            <person name="Petrosino J."/>
            <person name="Highlander S."/>
            <person name="Gibbs R."/>
        </authorList>
    </citation>
    <scope>NUCLEOTIDE SEQUENCE [LARGE SCALE GENOMIC DNA]</scope>
    <source>
        <strain evidence="1 2">ATCC 700779</strain>
    </source>
</reference>
<protein>
    <submittedName>
        <fullName evidence="1">Uncharacterized protein</fullName>
    </submittedName>
</protein>
<evidence type="ECO:0000313" key="2">
    <source>
        <dbReference type="Proteomes" id="UP000002815"/>
    </source>
</evidence>
<proteinExistence type="predicted"/>
<sequence length="53" mass="5884">MQPRLFIEVLVLQSERLMCILINPLILFQTTLGGVFAVPQQIAVEIVVVADGF</sequence>
<dbReference type="EMBL" id="AEVD01000005">
    <property type="protein sequence ID" value="EFX36977.1"/>
    <property type="molecule type" value="Genomic_DNA"/>
</dbReference>
<keyword evidence="2" id="KW-1185">Reference proteome</keyword>